<feature type="compositionally biased region" description="Polar residues" evidence="1">
    <location>
        <begin position="285"/>
        <end position="294"/>
    </location>
</feature>
<feature type="region of interest" description="Disordered" evidence="1">
    <location>
        <begin position="588"/>
        <end position="613"/>
    </location>
</feature>
<comment type="caution">
    <text evidence="2">The sequence shown here is derived from an EMBL/GenBank/DDBJ whole genome shotgun (WGS) entry which is preliminary data.</text>
</comment>
<dbReference type="RefSeq" id="XP_062654832.1">
    <property type="nucleotide sequence ID" value="XM_062804784.1"/>
</dbReference>
<sequence length="668" mass="73330">MTLTTEHIARMPPPNPGALPHPTTIFRLTAGTQLRRVTGLRKKWKSSELSCSREIDVSRRGLRKRVWWPCGPAMEKFDNEIVAEIEGLLKNVDLGDADIYLRLYMIGRSPEASRPVIMVCCSNPRVRTQAEDAIRQSRVPEEYPEFALGASALPLEQPGLVRALAGTSSGKNKARSRPRPSRSHKRDEERDKDDEPPKSSTLDGEGINLALDLFETPRPVGRRIYLGSRHATGGAIIQVGSRVYQLTVSHVIDDDPVLSLSDFDNRFNDCHFDDMSEDDDEVDLHTSQESNKSPMTEPRPPYYPIPQSASIPRHLEYDSSHGPNPGLDYTLLPLDIVIPPYYGQLAFLPNSIILSDGRMVNIQGVAIIPTKEKEVVVAAGSCGVVHGVLLPTVVYLRNAKLPHFQRLYPVHLESSLRIGDSGSAVIDKTTGELFGHLVRGADQSTIAYMVAAAEVFEDIKQKTSSDIQFVNLIETPSSSHTTGGSQDIHKDPEDTTESLNHDAADLSSALNELSSPPPLELWDSYSDGINTPNPFSVRQFPDPTMNWTTGIDLDPIDDHLETPELTMVTNTGATTSVATSANSTALRKPVQNTGSTTAISSVPEPKDMTTPLDLVADPHFSSFREYDTGEYSNLYGPPVSGWQSAQVEEPEGGQDLGFPNPLEDPWGS</sequence>
<accession>A0AAE0LN45</accession>
<gene>
    <name evidence="2" type="ORF">B0H64DRAFT_410344</name>
</gene>
<evidence type="ECO:0008006" key="4">
    <source>
        <dbReference type="Google" id="ProtNLM"/>
    </source>
</evidence>
<feature type="compositionally biased region" description="Basic and acidic residues" evidence="1">
    <location>
        <begin position="487"/>
        <end position="500"/>
    </location>
</feature>
<reference evidence="2" key="1">
    <citation type="journal article" date="2023" name="Mol. Phylogenet. Evol.">
        <title>Genome-scale phylogeny and comparative genomics of the fungal order Sordariales.</title>
        <authorList>
            <person name="Hensen N."/>
            <person name="Bonometti L."/>
            <person name="Westerberg I."/>
            <person name="Brannstrom I.O."/>
            <person name="Guillou S."/>
            <person name="Cros-Aarteil S."/>
            <person name="Calhoun S."/>
            <person name="Haridas S."/>
            <person name="Kuo A."/>
            <person name="Mondo S."/>
            <person name="Pangilinan J."/>
            <person name="Riley R."/>
            <person name="LaButti K."/>
            <person name="Andreopoulos B."/>
            <person name="Lipzen A."/>
            <person name="Chen C."/>
            <person name="Yan M."/>
            <person name="Daum C."/>
            <person name="Ng V."/>
            <person name="Clum A."/>
            <person name="Steindorff A."/>
            <person name="Ohm R.A."/>
            <person name="Martin F."/>
            <person name="Silar P."/>
            <person name="Natvig D.O."/>
            <person name="Lalanne C."/>
            <person name="Gautier V."/>
            <person name="Ament-Velasquez S.L."/>
            <person name="Kruys A."/>
            <person name="Hutchinson M.I."/>
            <person name="Powell A.J."/>
            <person name="Barry K."/>
            <person name="Miller A.N."/>
            <person name="Grigoriev I.V."/>
            <person name="Debuchy R."/>
            <person name="Gladieux P."/>
            <person name="Hiltunen Thoren M."/>
            <person name="Johannesson H."/>
        </authorList>
    </citation>
    <scope>NUCLEOTIDE SEQUENCE</scope>
    <source>
        <strain evidence="2">CBS 168.71</strain>
    </source>
</reference>
<feature type="region of interest" description="Disordered" evidence="1">
    <location>
        <begin position="633"/>
        <end position="668"/>
    </location>
</feature>
<feature type="region of interest" description="Disordered" evidence="1">
    <location>
        <begin position="475"/>
        <end position="500"/>
    </location>
</feature>
<dbReference type="AlphaFoldDB" id="A0AAE0LN45"/>
<dbReference type="Proteomes" id="UP001278766">
    <property type="component" value="Unassembled WGS sequence"/>
</dbReference>
<feature type="compositionally biased region" description="Basic residues" evidence="1">
    <location>
        <begin position="172"/>
        <end position="184"/>
    </location>
</feature>
<feature type="compositionally biased region" description="Polar residues" evidence="1">
    <location>
        <begin position="590"/>
        <end position="600"/>
    </location>
</feature>
<evidence type="ECO:0000256" key="1">
    <source>
        <dbReference type="SAM" id="MobiDB-lite"/>
    </source>
</evidence>
<reference evidence="2" key="2">
    <citation type="submission" date="2023-06" db="EMBL/GenBank/DDBJ databases">
        <authorList>
            <consortium name="Lawrence Berkeley National Laboratory"/>
            <person name="Haridas S."/>
            <person name="Hensen N."/>
            <person name="Bonometti L."/>
            <person name="Westerberg I."/>
            <person name="Brannstrom I.O."/>
            <person name="Guillou S."/>
            <person name="Cros-Aarteil S."/>
            <person name="Calhoun S."/>
            <person name="Kuo A."/>
            <person name="Mondo S."/>
            <person name="Pangilinan J."/>
            <person name="Riley R."/>
            <person name="Labutti K."/>
            <person name="Andreopoulos B."/>
            <person name="Lipzen A."/>
            <person name="Chen C."/>
            <person name="Yanf M."/>
            <person name="Daum C."/>
            <person name="Ng V."/>
            <person name="Clum A."/>
            <person name="Steindorff A."/>
            <person name="Ohm R."/>
            <person name="Martin F."/>
            <person name="Silar P."/>
            <person name="Natvig D."/>
            <person name="Lalanne C."/>
            <person name="Gautier V."/>
            <person name="Ament-Velasquez S.L."/>
            <person name="Kruys A."/>
            <person name="Hutchinson M.I."/>
            <person name="Powell A.J."/>
            <person name="Barry K."/>
            <person name="Miller A.N."/>
            <person name="Grigoriev I.V."/>
            <person name="Debuchy R."/>
            <person name="Gladieux P."/>
            <person name="Thoren M.H."/>
            <person name="Johannesson H."/>
        </authorList>
    </citation>
    <scope>NUCLEOTIDE SEQUENCE</scope>
    <source>
        <strain evidence="2">CBS 168.71</strain>
    </source>
</reference>
<feature type="region of interest" description="Disordered" evidence="1">
    <location>
        <begin position="1"/>
        <end position="21"/>
    </location>
</feature>
<dbReference type="GeneID" id="87841732"/>
<evidence type="ECO:0000313" key="3">
    <source>
        <dbReference type="Proteomes" id="UP001278766"/>
    </source>
</evidence>
<feature type="compositionally biased region" description="Basic and acidic residues" evidence="1">
    <location>
        <begin position="185"/>
        <end position="197"/>
    </location>
</feature>
<feature type="compositionally biased region" description="Polar residues" evidence="1">
    <location>
        <begin position="475"/>
        <end position="485"/>
    </location>
</feature>
<dbReference type="EMBL" id="JAUEPN010000010">
    <property type="protein sequence ID" value="KAK3291318.1"/>
    <property type="molecule type" value="Genomic_DNA"/>
</dbReference>
<name>A0AAE0LN45_9PEZI</name>
<feature type="region of interest" description="Disordered" evidence="1">
    <location>
        <begin position="165"/>
        <end position="206"/>
    </location>
</feature>
<protein>
    <recommendedName>
        <fullName evidence="4">Serine protease</fullName>
    </recommendedName>
</protein>
<evidence type="ECO:0000313" key="2">
    <source>
        <dbReference type="EMBL" id="KAK3291318.1"/>
    </source>
</evidence>
<feature type="region of interest" description="Disordered" evidence="1">
    <location>
        <begin position="274"/>
        <end position="303"/>
    </location>
</feature>
<proteinExistence type="predicted"/>
<organism evidence="2 3">
    <name type="scientific">Chaetomium fimeti</name>
    <dbReference type="NCBI Taxonomy" id="1854472"/>
    <lineage>
        <taxon>Eukaryota</taxon>
        <taxon>Fungi</taxon>
        <taxon>Dikarya</taxon>
        <taxon>Ascomycota</taxon>
        <taxon>Pezizomycotina</taxon>
        <taxon>Sordariomycetes</taxon>
        <taxon>Sordariomycetidae</taxon>
        <taxon>Sordariales</taxon>
        <taxon>Chaetomiaceae</taxon>
        <taxon>Chaetomium</taxon>
    </lineage>
</organism>
<keyword evidence="3" id="KW-1185">Reference proteome</keyword>